<feature type="domain" description="Response regulatory" evidence="9">
    <location>
        <begin position="502"/>
        <end position="618"/>
    </location>
</feature>
<dbReference type="InterPro" id="IPR013656">
    <property type="entry name" value="PAS_4"/>
</dbReference>
<dbReference type="Gene3D" id="3.40.50.2300">
    <property type="match status" value="1"/>
</dbReference>
<dbReference type="InterPro" id="IPR000014">
    <property type="entry name" value="PAS"/>
</dbReference>
<evidence type="ECO:0000256" key="4">
    <source>
        <dbReference type="ARBA" id="ARBA00022553"/>
    </source>
</evidence>
<dbReference type="GO" id="GO:0009927">
    <property type="term" value="F:histidine phosphotransfer kinase activity"/>
    <property type="evidence" value="ECO:0007669"/>
    <property type="project" value="TreeGrafter"/>
</dbReference>
<dbReference type="EMBL" id="SNVV01000004">
    <property type="protein sequence ID" value="TDN53683.1"/>
    <property type="molecule type" value="Genomic_DNA"/>
</dbReference>
<dbReference type="PROSITE" id="PS50109">
    <property type="entry name" value="HIS_KIN"/>
    <property type="match status" value="1"/>
</dbReference>
<feature type="modified residue" description="4-aspartylphosphate" evidence="7">
    <location>
        <position position="551"/>
    </location>
</feature>
<keyword evidence="5" id="KW-0808">Transferase</keyword>
<dbReference type="SUPFAM" id="SSF55785">
    <property type="entry name" value="PYP-like sensor domain (PAS domain)"/>
    <property type="match status" value="2"/>
</dbReference>
<evidence type="ECO:0000256" key="2">
    <source>
        <dbReference type="ARBA" id="ARBA00004429"/>
    </source>
</evidence>
<dbReference type="SUPFAM" id="SSF52172">
    <property type="entry name" value="CheY-like"/>
    <property type="match status" value="1"/>
</dbReference>
<dbReference type="NCBIfam" id="TIGR00229">
    <property type="entry name" value="sensory_box"/>
    <property type="match status" value="1"/>
</dbReference>
<dbReference type="CDD" id="cd00075">
    <property type="entry name" value="HATPase"/>
    <property type="match status" value="1"/>
</dbReference>
<evidence type="ECO:0000259" key="9">
    <source>
        <dbReference type="PROSITE" id="PS50110"/>
    </source>
</evidence>
<dbReference type="Gene3D" id="1.10.287.130">
    <property type="match status" value="1"/>
</dbReference>
<dbReference type="PANTHER" id="PTHR43047">
    <property type="entry name" value="TWO-COMPONENT HISTIDINE PROTEIN KINASE"/>
    <property type="match status" value="1"/>
</dbReference>
<keyword evidence="6" id="KW-0418">Kinase</keyword>
<dbReference type="FunFam" id="3.30.565.10:FF:000006">
    <property type="entry name" value="Sensor histidine kinase WalK"/>
    <property type="match status" value="1"/>
</dbReference>
<evidence type="ECO:0000256" key="1">
    <source>
        <dbReference type="ARBA" id="ARBA00000085"/>
    </source>
</evidence>
<dbReference type="EC" id="2.7.13.3" evidence="3"/>
<dbReference type="Pfam" id="PF00072">
    <property type="entry name" value="Response_reg"/>
    <property type="match status" value="1"/>
</dbReference>
<feature type="domain" description="Histidine kinase" evidence="8">
    <location>
        <begin position="261"/>
        <end position="481"/>
    </location>
</feature>
<evidence type="ECO:0000313" key="11">
    <source>
        <dbReference type="Proteomes" id="UP000295129"/>
    </source>
</evidence>
<dbReference type="InterPro" id="IPR003594">
    <property type="entry name" value="HATPase_dom"/>
</dbReference>
<organism evidence="10 11">
    <name type="scientific">Azoarcus indigens</name>
    <dbReference type="NCBI Taxonomy" id="29545"/>
    <lineage>
        <taxon>Bacteria</taxon>
        <taxon>Pseudomonadati</taxon>
        <taxon>Pseudomonadota</taxon>
        <taxon>Betaproteobacteria</taxon>
        <taxon>Rhodocyclales</taxon>
        <taxon>Zoogloeaceae</taxon>
        <taxon>Azoarcus</taxon>
    </lineage>
</organism>
<dbReference type="SUPFAM" id="SSF47384">
    <property type="entry name" value="Homodimeric domain of signal transducing histidine kinase"/>
    <property type="match status" value="1"/>
</dbReference>
<evidence type="ECO:0000256" key="6">
    <source>
        <dbReference type="ARBA" id="ARBA00022777"/>
    </source>
</evidence>
<evidence type="ECO:0000256" key="3">
    <source>
        <dbReference type="ARBA" id="ARBA00012438"/>
    </source>
</evidence>
<proteinExistence type="predicted"/>
<dbReference type="Pfam" id="PF00512">
    <property type="entry name" value="HisKA"/>
    <property type="match status" value="1"/>
</dbReference>
<sequence length="623" mass="68601">MNPAPALAAFEAAEILAHGSEGVIACDKAQRVHYLNPVAERALGRPREALLNRPLLEIFPGLKSHLASLPGMQPGDQALELEQQDAVSGRSFHHSLHPTSDGGLVMLFRDVTEPRGMADALSRSEEKYRDLFNAIDEGFCVIEVLVDENGVGIDYRFLEVNPSFERQTGLIDAVGKCMREMVPTHEEHWFSIYAHVAATGESTRFENRAQGLNRWYDVYAFRVGKPEDRHVAILFNDISQRKAAEEERQEADKRKDEFLAILAHELRNPLAPLRNGLEILKLAGSTGDGELLNRACTMMERQVSHMVSLVDDLLDANRISRGLITISRKRVDLADIVRHSVESAEHAIRQQEHELTVQLPSREVYVDADAVRLTQALTNLLVNAAKYTEPGGRIALAVKRDDATVSIAITDNGAGIPPHMLNRIFDLFAQVEVAPHQPSRGLGIGLTIVKQLVEMHGGTVQAHSEGVGKGSRFTVTLPLSPERRAPGEGTMDQAPRARGHRRVLVADDNRDAAESLATMFELLGHQVAIAYDGEQAVAEAERLQPEVLLLDLGMPRLDGLGAARRIREFPWAMTAVLIATTGWGQEQDRLASRTAGFDHHLVKPVAMSDLEKIIAEMPPADAA</sequence>
<gene>
    <name evidence="10" type="ORF">C7389_10435</name>
</gene>
<dbReference type="InterPro" id="IPR003661">
    <property type="entry name" value="HisK_dim/P_dom"/>
</dbReference>
<dbReference type="PRINTS" id="PR00344">
    <property type="entry name" value="BCTRLSENSOR"/>
</dbReference>
<dbReference type="Pfam" id="PF02518">
    <property type="entry name" value="HATPase_c"/>
    <property type="match status" value="1"/>
</dbReference>
<dbReference type="PANTHER" id="PTHR43047:SF72">
    <property type="entry name" value="OSMOSENSING HISTIDINE PROTEIN KINASE SLN1"/>
    <property type="match status" value="1"/>
</dbReference>
<keyword evidence="4 7" id="KW-0597">Phosphoprotein</keyword>
<comment type="catalytic activity">
    <reaction evidence="1">
        <text>ATP + protein L-histidine = ADP + protein N-phospho-L-histidine.</text>
        <dbReference type="EC" id="2.7.13.3"/>
    </reaction>
</comment>
<dbReference type="Gene3D" id="3.30.565.10">
    <property type="entry name" value="Histidine kinase-like ATPase, C-terminal domain"/>
    <property type="match status" value="1"/>
</dbReference>
<dbReference type="CDD" id="cd17580">
    <property type="entry name" value="REC_2_DhkD-like"/>
    <property type="match status" value="1"/>
</dbReference>
<dbReference type="AlphaFoldDB" id="A0A4R6E6Y6"/>
<dbReference type="GO" id="GO:0005886">
    <property type="term" value="C:plasma membrane"/>
    <property type="evidence" value="ECO:0007669"/>
    <property type="project" value="UniProtKB-SubCell"/>
</dbReference>
<dbReference type="Gene3D" id="3.30.450.20">
    <property type="entry name" value="PAS domain"/>
    <property type="match status" value="2"/>
</dbReference>
<dbReference type="PROSITE" id="PS50110">
    <property type="entry name" value="RESPONSE_REGULATORY"/>
    <property type="match status" value="1"/>
</dbReference>
<dbReference type="CDD" id="cd00130">
    <property type="entry name" value="PAS"/>
    <property type="match status" value="1"/>
</dbReference>
<evidence type="ECO:0000256" key="5">
    <source>
        <dbReference type="ARBA" id="ARBA00022679"/>
    </source>
</evidence>
<dbReference type="SMART" id="SM00448">
    <property type="entry name" value="REC"/>
    <property type="match status" value="1"/>
</dbReference>
<reference evidence="10 11" key="1">
    <citation type="submission" date="2019-03" db="EMBL/GenBank/DDBJ databases">
        <title>Genomic Encyclopedia of Type Strains, Phase IV (KMG-IV): sequencing the most valuable type-strain genomes for metagenomic binning, comparative biology and taxonomic classification.</title>
        <authorList>
            <person name="Goeker M."/>
        </authorList>
    </citation>
    <scope>NUCLEOTIDE SEQUENCE [LARGE SCALE GENOMIC DNA]</scope>
    <source>
        <strain evidence="10 11">DSM 12121</strain>
    </source>
</reference>
<comment type="caution">
    <text evidence="10">The sequence shown here is derived from an EMBL/GenBank/DDBJ whole genome shotgun (WGS) entry which is preliminary data.</text>
</comment>
<dbReference type="InterPro" id="IPR036097">
    <property type="entry name" value="HisK_dim/P_sf"/>
</dbReference>
<dbReference type="SMART" id="SM00387">
    <property type="entry name" value="HATPase_c"/>
    <property type="match status" value="1"/>
</dbReference>
<comment type="subcellular location">
    <subcellularLocation>
        <location evidence="2">Cell inner membrane</location>
        <topology evidence="2">Multi-pass membrane protein</topology>
    </subcellularLocation>
</comment>
<evidence type="ECO:0000256" key="7">
    <source>
        <dbReference type="PROSITE-ProRule" id="PRU00169"/>
    </source>
</evidence>
<dbReference type="InterPro" id="IPR001789">
    <property type="entry name" value="Sig_transdc_resp-reg_receiver"/>
</dbReference>
<dbReference type="InterPro" id="IPR004358">
    <property type="entry name" value="Sig_transdc_His_kin-like_C"/>
</dbReference>
<name>A0A4R6E6Y6_9RHOO</name>
<dbReference type="SMART" id="SM00388">
    <property type="entry name" value="HisKA"/>
    <property type="match status" value="1"/>
</dbReference>
<keyword evidence="11" id="KW-1185">Reference proteome</keyword>
<dbReference type="SMART" id="SM00091">
    <property type="entry name" value="PAS"/>
    <property type="match status" value="2"/>
</dbReference>
<dbReference type="Pfam" id="PF08448">
    <property type="entry name" value="PAS_4"/>
    <property type="match status" value="2"/>
</dbReference>
<dbReference type="InterPro" id="IPR036890">
    <property type="entry name" value="HATPase_C_sf"/>
</dbReference>
<dbReference type="SUPFAM" id="SSF55874">
    <property type="entry name" value="ATPase domain of HSP90 chaperone/DNA topoisomerase II/histidine kinase"/>
    <property type="match status" value="1"/>
</dbReference>
<evidence type="ECO:0000259" key="8">
    <source>
        <dbReference type="PROSITE" id="PS50109"/>
    </source>
</evidence>
<protein>
    <recommendedName>
        <fullName evidence="3">histidine kinase</fullName>
        <ecNumber evidence="3">2.7.13.3</ecNumber>
    </recommendedName>
</protein>
<dbReference type="InterPro" id="IPR005467">
    <property type="entry name" value="His_kinase_dom"/>
</dbReference>
<evidence type="ECO:0000313" key="10">
    <source>
        <dbReference type="EMBL" id="TDN53683.1"/>
    </source>
</evidence>
<dbReference type="InterPro" id="IPR035965">
    <property type="entry name" value="PAS-like_dom_sf"/>
</dbReference>
<dbReference type="GO" id="GO:0000155">
    <property type="term" value="F:phosphorelay sensor kinase activity"/>
    <property type="evidence" value="ECO:0007669"/>
    <property type="project" value="InterPro"/>
</dbReference>
<dbReference type="Proteomes" id="UP000295129">
    <property type="component" value="Unassembled WGS sequence"/>
</dbReference>
<dbReference type="CDD" id="cd00082">
    <property type="entry name" value="HisKA"/>
    <property type="match status" value="1"/>
</dbReference>
<accession>A0A4R6E6Y6</accession>
<dbReference type="InterPro" id="IPR011006">
    <property type="entry name" value="CheY-like_superfamily"/>
</dbReference>